<dbReference type="AlphaFoldDB" id="A0A1G7ZXN4"/>
<accession>A0A1G7ZXN4</accession>
<reference evidence="2" key="1">
    <citation type="submission" date="2016-10" db="EMBL/GenBank/DDBJ databases">
        <authorList>
            <person name="Varghese N."/>
            <person name="Submissions S."/>
        </authorList>
    </citation>
    <scope>NUCLEOTIDE SEQUENCE [LARGE SCALE GENOMIC DNA]</scope>
    <source>
        <strain evidence="2">Gh-67</strain>
    </source>
</reference>
<evidence type="ECO:0000313" key="2">
    <source>
        <dbReference type="Proteomes" id="UP000199705"/>
    </source>
</evidence>
<protein>
    <submittedName>
        <fullName evidence="1">Uncharacterized protein</fullName>
    </submittedName>
</protein>
<sequence length="79" mass="9084">MNEPFTLEITYQNKPLEFPAAFQRLGYTYRIVVPINDVSYVFEPDKEVQYRVLAAPADVQPDVGLLWAIAEKLQRLGNL</sequence>
<gene>
    <name evidence="1" type="ORF">SAMN05192573_10731</name>
</gene>
<keyword evidence="2" id="KW-1185">Reference proteome</keyword>
<dbReference type="EMBL" id="FNCG01000007">
    <property type="protein sequence ID" value="SDH13454.1"/>
    <property type="molecule type" value="Genomic_DNA"/>
</dbReference>
<dbReference type="Proteomes" id="UP000199705">
    <property type="component" value="Unassembled WGS sequence"/>
</dbReference>
<organism evidence="1 2">
    <name type="scientific">Mucilaginibacter gossypii</name>
    <dbReference type="NCBI Taxonomy" id="551996"/>
    <lineage>
        <taxon>Bacteria</taxon>
        <taxon>Pseudomonadati</taxon>
        <taxon>Bacteroidota</taxon>
        <taxon>Sphingobacteriia</taxon>
        <taxon>Sphingobacteriales</taxon>
        <taxon>Sphingobacteriaceae</taxon>
        <taxon>Mucilaginibacter</taxon>
    </lineage>
</organism>
<evidence type="ECO:0000313" key="1">
    <source>
        <dbReference type="EMBL" id="SDH13454.1"/>
    </source>
</evidence>
<dbReference type="RefSeq" id="WP_091168431.1">
    <property type="nucleotide sequence ID" value="NZ_FNCG01000007.1"/>
</dbReference>
<name>A0A1G7ZXN4_9SPHI</name>
<proteinExistence type="predicted"/>